<dbReference type="InterPro" id="IPR000276">
    <property type="entry name" value="GPCR_Rhodpsn"/>
</dbReference>
<dbReference type="SUPFAM" id="SSF81321">
    <property type="entry name" value="Family A G protein-coupled receptor-like"/>
    <property type="match status" value="1"/>
</dbReference>
<comment type="similarity">
    <text evidence="9">Belongs to the G-protein coupled receptor 1 family.</text>
</comment>
<feature type="domain" description="G-protein coupled receptors family 1 profile" evidence="11">
    <location>
        <begin position="53"/>
        <end position="302"/>
    </location>
</feature>
<evidence type="ECO:0000256" key="7">
    <source>
        <dbReference type="ARBA" id="ARBA00023136"/>
    </source>
</evidence>
<keyword evidence="7 10" id="KW-0472">Membrane</keyword>
<dbReference type="InterPro" id="IPR017452">
    <property type="entry name" value="GPCR_Rhodpsn_7TM"/>
</dbReference>
<reference evidence="12" key="1">
    <citation type="journal article" date="2010" name="Science">
        <title>The genome of the Western clawed frog Xenopus tropicalis.</title>
        <authorList>
            <person name="Hellsten U."/>
            <person name="Harland R.M."/>
            <person name="Gilchrist M.J."/>
            <person name="Hendrix D."/>
            <person name="Jurka J."/>
            <person name="Kapitonov V."/>
            <person name="Ovcharenko I."/>
            <person name="Putnam N.H."/>
            <person name="Shu S."/>
            <person name="Taher L."/>
            <person name="Blitz I.L."/>
            <person name="Blumberg B."/>
            <person name="Dichmann D.S."/>
            <person name="Dubchak I."/>
            <person name="Amaya E."/>
            <person name="Detter J.C."/>
            <person name="Fletcher R."/>
            <person name="Gerhard D.S."/>
            <person name="Goodstein D."/>
            <person name="Graves T."/>
            <person name="Grigoriev I.V."/>
            <person name="Grimwood J."/>
            <person name="Kawashima T."/>
            <person name="Lindquist E."/>
            <person name="Lucas S.M."/>
            <person name="Mead P.E."/>
            <person name="Mitros T."/>
            <person name="Ogino H."/>
            <person name="Ohta Y."/>
            <person name="Poliakov A.V."/>
            <person name="Pollet N."/>
            <person name="Robert J."/>
            <person name="Salamov A."/>
            <person name="Sater A.K."/>
            <person name="Schmutz J."/>
            <person name="Terry A."/>
            <person name="Vize P.D."/>
            <person name="Warren W.C."/>
            <person name="Wells D."/>
            <person name="Wills A."/>
            <person name="Wilson R.K."/>
            <person name="Zimmerman L.B."/>
            <person name="Zorn A.M."/>
            <person name="Grainger R."/>
            <person name="Grammer T."/>
            <person name="Khokha M.K."/>
            <person name="Richardson P.M."/>
            <person name="Rokhsar D.S."/>
        </authorList>
    </citation>
    <scope>NUCLEOTIDE SEQUENCE [LARGE SCALE GENOMIC DNA]</scope>
    <source>
        <strain evidence="12">Nigerian</strain>
    </source>
</reference>
<feature type="transmembrane region" description="Helical" evidence="10">
    <location>
        <begin position="114"/>
        <end position="132"/>
    </location>
</feature>
<keyword evidence="4 9" id="KW-0812">Transmembrane</keyword>
<evidence type="ECO:0000256" key="5">
    <source>
        <dbReference type="ARBA" id="ARBA00022725"/>
    </source>
</evidence>
<evidence type="ECO:0000313" key="12">
    <source>
        <dbReference type="Ensembl" id="ENSXETP00000059360"/>
    </source>
</evidence>
<evidence type="ECO:0000256" key="8">
    <source>
        <dbReference type="ARBA" id="ARBA00023224"/>
    </source>
</evidence>
<feature type="transmembrane region" description="Helical" evidence="10">
    <location>
        <begin position="250"/>
        <end position="272"/>
    </location>
</feature>
<dbReference type="GO" id="GO:0004930">
    <property type="term" value="F:G protein-coupled receptor activity"/>
    <property type="evidence" value="ECO:0007669"/>
    <property type="project" value="UniProtKB-KW"/>
</dbReference>
<keyword evidence="9" id="KW-0675">Receptor</keyword>
<evidence type="ECO:0000256" key="9">
    <source>
        <dbReference type="RuleBase" id="RU000688"/>
    </source>
</evidence>
<evidence type="ECO:0000259" key="11">
    <source>
        <dbReference type="PROSITE" id="PS50262"/>
    </source>
</evidence>
<keyword evidence="2 10" id="KW-1003">Cell membrane</keyword>
<keyword evidence="8 9" id="KW-0807">Transducer</keyword>
<evidence type="ECO:0000256" key="3">
    <source>
        <dbReference type="ARBA" id="ARBA00022606"/>
    </source>
</evidence>
<evidence type="ECO:0000256" key="2">
    <source>
        <dbReference type="ARBA" id="ARBA00022475"/>
    </source>
</evidence>
<name>A0A6I8PYB7_XENTR</name>
<evidence type="ECO:0000256" key="4">
    <source>
        <dbReference type="ARBA" id="ARBA00022692"/>
    </source>
</evidence>
<organism evidence="12">
    <name type="scientific">Xenopus tropicalis</name>
    <name type="common">Western clawed frog</name>
    <name type="synonym">Silurana tropicalis</name>
    <dbReference type="NCBI Taxonomy" id="8364"/>
    <lineage>
        <taxon>Eukaryota</taxon>
        <taxon>Metazoa</taxon>
        <taxon>Chordata</taxon>
        <taxon>Craniata</taxon>
        <taxon>Vertebrata</taxon>
        <taxon>Euteleostomi</taxon>
        <taxon>Amphibia</taxon>
        <taxon>Batrachia</taxon>
        <taxon>Anura</taxon>
        <taxon>Pipoidea</taxon>
        <taxon>Pipidae</taxon>
        <taxon>Xenopodinae</taxon>
        <taxon>Xenopus</taxon>
        <taxon>Silurana</taxon>
    </lineage>
</organism>
<dbReference type="Pfam" id="PF13853">
    <property type="entry name" value="7tm_4"/>
    <property type="match status" value="1"/>
</dbReference>
<comment type="subcellular location">
    <subcellularLocation>
        <location evidence="1 10">Cell membrane</location>
        <topology evidence="1 10">Multi-pass membrane protein</topology>
    </subcellularLocation>
</comment>
<reference evidence="12" key="2">
    <citation type="submission" date="2020-05" db="UniProtKB">
        <authorList>
            <consortium name="Ensembl"/>
        </authorList>
    </citation>
    <scope>IDENTIFICATION</scope>
</reference>
<feature type="transmembrane region" description="Helical" evidence="10">
    <location>
        <begin position="284"/>
        <end position="304"/>
    </location>
</feature>
<evidence type="ECO:0000256" key="6">
    <source>
        <dbReference type="ARBA" id="ARBA00022989"/>
    </source>
</evidence>
<dbReference type="PANTHER" id="PTHR26453">
    <property type="entry name" value="OLFACTORY RECEPTOR"/>
    <property type="match status" value="1"/>
</dbReference>
<dbReference type="PRINTS" id="PR00245">
    <property type="entry name" value="OLFACTORYR"/>
</dbReference>
<keyword evidence="3 10" id="KW-0716">Sensory transduction</keyword>
<dbReference type="CDD" id="cd13954">
    <property type="entry name" value="7tmA_OR"/>
    <property type="match status" value="1"/>
</dbReference>
<proteinExistence type="inferred from homology"/>
<dbReference type="InterPro" id="IPR000725">
    <property type="entry name" value="Olfact_rcpt"/>
</dbReference>
<dbReference type="GO" id="GO:0004984">
    <property type="term" value="F:olfactory receptor activity"/>
    <property type="evidence" value="ECO:0007669"/>
    <property type="project" value="InterPro"/>
</dbReference>
<dbReference type="InParanoid" id="A0A6I8PYB7"/>
<dbReference type="GO" id="GO:0005886">
    <property type="term" value="C:plasma membrane"/>
    <property type="evidence" value="ECO:0007669"/>
    <property type="project" value="UniProtKB-SubCell"/>
</dbReference>
<sequence>MKAKLARNRIFYSILKIDLKVNHPFKAHFILWVDMNVTLFVVFLMIYMTSLFGNIIIISLSRTEASLRTPMYFFLSNFSFLEICYTSVTVPKMLFDLLSGNMAVSFNCCLTQMYFFFLFGTTEFYILALMGLDRYVAICHPLHYSVIMNRQFCYQLILGSWLSGCIVPVLPTTLLTQKPFCGSKIINHFFCDVGPLIKLSSPDTFYLDAIVFTVSGIVVLCSLTLVTVSYLFIISAILRISSSAGRHKAFSTCASHFSVVTLFFGTVIFMYLRPTSGENYELDKVVSVFYSIVTPALNPLIYSLRNKDMKRALVKIPLIWNTLGPVHSG</sequence>
<dbReference type="AlphaFoldDB" id="A0A6I8PYB7"/>
<feature type="transmembrane region" description="Helical" evidence="10">
    <location>
        <begin position="72"/>
        <end position="94"/>
    </location>
</feature>
<evidence type="ECO:0000256" key="10">
    <source>
        <dbReference type="RuleBase" id="RU363047"/>
    </source>
</evidence>
<dbReference type="PROSITE" id="PS00237">
    <property type="entry name" value="G_PROTEIN_RECEP_F1_1"/>
    <property type="match status" value="1"/>
</dbReference>
<feature type="transmembrane region" description="Helical" evidence="10">
    <location>
        <begin position="152"/>
        <end position="170"/>
    </location>
</feature>
<evidence type="ECO:0000256" key="1">
    <source>
        <dbReference type="ARBA" id="ARBA00004651"/>
    </source>
</evidence>
<dbReference type="FunFam" id="1.20.1070.10:FF:000001">
    <property type="entry name" value="Olfactory receptor"/>
    <property type="match status" value="1"/>
</dbReference>
<accession>A0A6I8PYB7</accession>
<dbReference type="Ensembl" id="ENSXETT00000064857">
    <property type="protein sequence ID" value="ENSXETP00000059360"/>
    <property type="gene ID" value="ENSXETG00000030311"/>
</dbReference>
<feature type="transmembrane region" description="Helical" evidence="10">
    <location>
        <begin position="37"/>
        <end position="60"/>
    </location>
</feature>
<keyword evidence="6 10" id="KW-1133">Transmembrane helix</keyword>
<dbReference type="Gene3D" id="1.20.1070.10">
    <property type="entry name" value="Rhodopsin 7-helix transmembrane proteins"/>
    <property type="match status" value="1"/>
</dbReference>
<dbReference type="PRINTS" id="PR00237">
    <property type="entry name" value="GPCRRHODOPSN"/>
</dbReference>
<keyword evidence="5 10" id="KW-0552">Olfaction</keyword>
<protein>
    <recommendedName>
        <fullName evidence="10">Olfactory receptor</fullName>
    </recommendedName>
</protein>
<feature type="transmembrane region" description="Helical" evidence="10">
    <location>
        <begin position="209"/>
        <end position="238"/>
    </location>
</feature>
<keyword evidence="9" id="KW-0297">G-protein coupled receptor</keyword>
<dbReference type="GeneTree" id="ENSGT01140000282520"/>
<dbReference type="PROSITE" id="PS50262">
    <property type="entry name" value="G_PROTEIN_RECEP_F1_2"/>
    <property type="match status" value="1"/>
</dbReference>